<evidence type="ECO:0000259" key="3">
    <source>
        <dbReference type="PROSITE" id="PS50833"/>
    </source>
</evidence>
<dbReference type="HAMAP" id="MF_00699">
    <property type="entry name" value="BriX"/>
    <property type="match status" value="1"/>
</dbReference>
<dbReference type="GO" id="GO:0019843">
    <property type="term" value="F:rRNA binding"/>
    <property type="evidence" value="ECO:0007669"/>
    <property type="project" value="InterPro"/>
</dbReference>
<accession>A0A832TAE3</accession>
<dbReference type="RefSeq" id="WP_011018747.1">
    <property type="nucleotide sequence ID" value="NZ_DUJS01000004.1"/>
</dbReference>
<organism evidence="4 5">
    <name type="scientific">Methanopyrus kandleri</name>
    <dbReference type="NCBI Taxonomy" id="2320"/>
    <lineage>
        <taxon>Archaea</taxon>
        <taxon>Methanobacteriati</taxon>
        <taxon>Methanobacteriota</taxon>
        <taxon>Methanomada group</taxon>
        <taxon>Methanopyri</taxon>
        <taxon>Methanopyrales</taxon>
        <taxon>Methanopyraceae</taxon>
        <taxon>Methanopyrus</taxon>
    </lineage>
</organism>
<dbReference type="GeneID" id="1477680"/>
<dbReference type="NCBIfam" id="NF003053">
    <property type="entry name" value="PRK03972.1"/>
    <property type="match status" value="1"/>
</dbReference>
<evidence type="ECO:0000313" key="5">
    <source>
        <dbReference type="Proteomes" id="UP000619545"/>
    </source>
</evidence>
<comment type="caution">
    <text evidence="4">The sequence shown here is derived from an EMBL/GenBank/DDBJ whole genome shotgun (WGS) entry which is preliminary data.</text>
</comment>
<evidence type="ECO:0000313" key="4">
    <source>
        <dbReference type="EMBL" id="HII70466.1"/>
    </source>
</evidence>
<dbReference type="SMART" id="SM00879">
    <property type="entry name" value="Brix"/>
    <property type="match status" value="1"/>
</dbReference>
<dbReference type="SUPFAM" id="SSF52954">
    <property type="entry name" value="Class II aaRS ABD-related"/>
    <property type="match status" value="1"/>
</dbReference>
<dbReference type="AlphaFoldDB" id="A0A832TAE3"/>
<dbReference type="InterPro" id="IPR007109">
    <property type="entry name" value="Brix"/>
</dbReference>
<reference evidence="4" key="1">
    <citation type="journal article" date="2020" name="bioRxiv">
        <title>A rank-normalized archaeal taxonomy based on genome phylogeny resolves widespread incomplete and uneven classifications.</title>
        <authorList>
            <person name="Rinke C."/>
            <person name="Chuvochina M."/>
            <person name="Mussig A.J."/>
            <person name="Chaumeil P.-A."/>
            <person name="Waite D.W."/>
            <person name="Whitman W.B."/>
            <person name="Parks D.H."/>
            <person name="Hugenholtz P."/>
        </authorList>
    </citation>
    <scope>NUCLEOTIDE SEQUENCE</scope>
    <source>
        <strain evidence="4">UBA8853</strain>
    </source>
</reference>
<dbReference type="EMBL" id="DUJS01000004">
    <property type="protein sequence ID" value="HII70466.1"/>
    <property type="molecule type" value="Genomic_DNA"/>
</dbReference>
<proteinExistence type="inferred from homology"/>
<dbReference type="InterPro" id="IPR023548">
    <property type="entry name" value="Brix_dom_Rbsml_bgen_prot"/>
</dbReference>
<protein>
    <recommendedName>
        <fullName evidence="2">Probable Brix domain-containing ribosomal biogenesis protein</fullName>
    </recommendedName>
</protein>
<dbReference type="GO" id="GO:0006364">
    <property type="term" value="P:rRNA processing"/>
    <property type="evidence" value="ECO:0007669"/>
    <property type="project" value="InterPro"/>
</dbReference>
<evidence type="ECO:0000256" key="1">
    <source>
        <dbReference type="ARBA" id="ARBA00022517"/>
    </source>
</evidence>
<evidence type="ECO:0000256" key="2">
    <source>
        <dbReference type="HAMAP-Rule" id="MF_00699"/>
    </source>
</evidence>
<dbReference type="SMR" id="A0A832TAE3"/>
<name>A0A832TAE3_9EURY</name>
<dbReference type="PROSITE" id="PS50833">
    <property type="entry name" value="BRIX"/>
    <property type="match status" value="1"/>
</dbReference>
<gene>
    <name evidence="4" type="ORF">HA336_04455</name>
</gene>
<dbReference type="Gene3D" id="3.40.50.10480">
    <property type="entry name" value="Probable brix-domain ribosomal biogenesis protein"/>
    <property type="match status" value="1"/>
</dbReference>
<dbReference type="Proteomes" id="UP000619545">
    <property type="component" value="Unassembled WGS sequence"/>
</dbReference>
<comment type="function">
    <text evidence="2">Probably involved in the biogenesis of the ribosome.</text>
</comment>
<dbReference type="OMA" id="VKIWIME"/>
<sequence>MRPAAITTSQRPARRTRSLCRDLECALPDATYVLRGTKNLRDTVLEALESGAEVLFYVTEAKGNPARLHVIDLGEIPPRLRLSFWLGGVKLQRELFGNRVDLSGDLVITTSKRPVSGHMKVAESLSEVLGVEFVPRAGSLEDVLEEALADVLLVVEGHPRHLGTLTFYRRTEKVGPSLFYRDFRTKDERMKL</sequence>
<feature type="domain" description="Brix" evidence="3">
    <location>
        <begin position="2"/>
        <end position="191"/>
    </location>
</feature>
<keyword evidence="1 2" id="KW-0690">Ribosome biogenesis</keyword>